<dbReference type="GeneID" id="64820635"/>
<gene>
    <name evidence="1" type="ORF">HYG87_07680</name>
</gene>
<accession>A0A8T8K6W7</accession>
<dbReference type="Proteomes" id="UP000681041">
    <property type="component" value="Chromosome"/>
</dbReference>
<organism evidence="1 2">
    <name type="scientific">Methanobacterium alkalithermotolerans</name>
    <dbReference type="NCBI Taxonomy" id="2731220"/>
    <lineage>
        <taxon>Archaea</taxon>
        <taxon>Methanobacteriati</taxon>
        <taxon>Methanobacteriota</taxon>
        <taxon>Methanomada group</taxon>
        <taxon>Methanobacteria</taxon>
        <taxon>Methanobacteriales</taxon>
        <taxon>Methanobacteriaceae</taxon>
        <taxon>Methanobacterium</taxon>
    </lineage>
</organism>
<dbReference type="InterPro" id="IPR027417">
    <property type="entry name" value="P-loop_NTPase"/>
</dbReference>
<dbReference type="OrthoDB" id="8730at2157"/>
<evidence type="ECO:0000313" key="2">
    <source>
        <dbReference type="Proteomes" id="UP000681041"/>
    </source>
</evidence>
<dbReference type="SUPFAM" id="SSF52540">
    <property type="entry name" value="P-loop containing nucleoside triphosphate hydrolases"/>
    <property type="match status" value="1"/>
</dbReference>
<protein>
    <submittedName>
        <fullName evidence="1">AAA family ATPase</fullName>
    </submittedName>
</protein>
<dbReference type="RefSeq" id="WP_211532605.1">
    <property type="nucleotide sequence ID" value="NZ_CP058560.1"/>
</dbReference>
<name>A0A8T8K6W7_9EURY</name>
<dbReference type="Gene3D" id="3.40.50.300">
    <property type="entry name" value="P-loop containing nucleotide triphosphate hydrolases"/>
    <property type="match status" value="1"/>
</dbReference>
<dbReference type="AlphaFoldDB" id="A0A8T8K6W7"/>
<keyword evidence="2" id="KW-1185">Reference proteome</keyword>
<dbReference type="Pfam" id="PF13207">
    <property type="entry name" value="AAA_17"/>
    <property type="match status" value="1"/>
</dbReference>
<sequence>MLSWNMAAVVGVPGVGKTSLCHVAAREIGCEHLNYGEIMLEIARAKNIAHSQKEMFAQDLDVQYHIWKAAANEISKHQNILVDLHGLDQSPEGYIISMPLEIISPDLIVILDSSPEKILNRRQDDKSKERIKDDFKSLIAHQKMLKMSMVICSVFSGSLVYHLENNDFETSKKDLIDLLS</sequence>
<dbReference type="EMBL" id="CP058560">
    <property type="protein sequence ID" value="QUH23649.1"/>
    <property type="molecule type" value="Genomic_DNA"/>
</dbReference>
<dbReference type="KEGG" id="meme:HYG87_07680"/>
<proteinExistence type="predicted"/>
<evidence type="ECO:0000313" key="1">
    <source>
        <dbReference type="EMBL" id="QUH23649.1"/>
    </source>
</evidence>
<reference evidence="1" key="1">
    <citation type="submission" date="2020-07" db="EMBL/GenBank/DDBJ databases">
        <title>Methanobacterium. sp. MethCan genome.</title>
        <authorList>
            <person name="Postec A."/>
            <person name="Quemeneur M."/>
        </authorList>
    </citation>
    <scope>NUCLEOTIDE SEQUENCE</scope>
    <source>
        <strain evidence="1">MethCAN</strain>
    </source>
</reference>